<dbReference type="OrthoDB" id="20105at2759"/>
<dbReference type="Gene3D" id="3.40.50.720">
    <property type="entry name" value="NAD(P)-binding Rossmann-like Domain"/>
    <property type="match status" value="4"/>
</dbReference>
<dbReference type="STRING" id="246409.I1C0V9"/>
<dbReference type="HAMAP" id="MF_01547">
    <property type="entry name" value="RNA_methyltr_E"/>
    <property type="match status" value="1"/>
</dbReference>
<dbReference type="InterPro" id="IPR006140">
    <property type="entry name" value="D-isomer_DH_NAD-bd"/>
</dbReference>
<dbReference type="Gene3D" id="3.40.50.150">
    <property type="entry name" value="Vaccinia Virus protein VP39"/>
    <property type="match status" value="1"/>
</dbReference>
<keyword evidence="1" id="KW-0560">Oxidoreductase</keyword>
<dbReference type="InterPro" id="IPR050223">
    <property type="entry name" value="D-isomer_2-hydroxyacid_DH"/>
</dbReference>
<sequence>MSVGYDHIDVEAVKSRNILIGYTPDVLTDATADLTILLTLGAARRIKEAIQAAENGLWREWRPTWLCGSQFTNKTVGIVGLGRIGEAVAYRMKAFGISRIIYSGRKRKPEAEDKLNAELVSFDMLLAESDYVIVFVNSARGGIIDQDGLVKALEENLIGSAGLDVTDPEPLSPTHKLYSFPNCLILPHIGSATLETRERMASMSLDNVLAALNNQPLPFSINDKYRIIRQNDVVIDCGAAPGGWTQVAAEKVSEKGLVIGVDLLPVDPIPNALLIQGNFLKASTQRAIYEKIDKRKANLVCSDMAPSFTGNHLADHARSMELCESALAFAEKVLKPGGTFVAKFLMGGTEVEFRRKLQTLFTKVKTEKPDASRKQSTEGFFVALGYKVSKEKHM</sequence>
<dbReference type="SUPFAM" id="SSF51735">
    <property type="entry name" value="NAD(P)-binding Rossmann-fold domains"/>
    <property type="match status" value="1"/>
</dbReference>
<dbReference type="GO" id="GO:0001510">
    <property type="term" value="P:RNA methylation"/>
    <property type="evidence" value="ECO:0007669"/>
    <property type="project" value="InterPro"/>
</dbReference>
<evidence type="ECO:0000313" key="5">
    <source>
        <dbReference type="Proteomes" id="UP000009138"/>
    </source>
</evidence>
<dbReference type="InterPro" id="IPR036291">
    <property type="entry name" value="NAD(P)-bd_dom_sf"/>
</dbReference>
<name>I1C0V9_RHIO9</name>
<dbReference type="GO" id="GO:0051287">
    <property type="term" value="F:NAD binding"/>
    <property type="evidence" value="ECO:0007669"/>
    <property type="project" value="InterPro"/>
</dbReference>
<gene>
    <name evidence="4" type="ORF">RO3G_06794</name>
</gene>
<dbReference type="GO" id="GO:0005829">
    <property type="term" value="C:cytosol"/>
    <property type="evidence" value="ECO:0007669"/>
    <property type="project" value="TreeGrafter"/>
</dbReference>
<feature type="domain" description="Ribosomal RNA methyltransferase FtsJ" evidence="2">
    <location>
        <begin position="221"/>
        <end position="386"/>
    </location>
</feature>
<dbReference type="InParanoid" id="I1C0V9"/>
<proteinExistence type="inferred from homology"/>
<dbReference type="InterPro" id="IPR015507">
    <property type="entry name" value="rRNA-MeTfrase_E"/>
</dbReference>
<dbReference type="EMBL" id="CH476736">
    <property type="protein sequence ID" value="EIE82089.1"/>
    <property type="molecule type" value="Genomic_DNA"/>
</dbReference>
<dbReference type="OMA" id="QWREWRP"/>
<dbReference type="GO" id="GO:0030267">
    <property type="term" value="F:glyoxylate reductase (NADPH) activity"/>
    <property type="evidence" value="ECO:0007669"/>
    <property type="project" value="TreeGrafter"/>
</dbReference>
<accession>I1C0V9</accession>
<dbReference type="GO" id="GO:0016618">
    <property type="term" value="F:hydroxypyruvate reductase [NAD(P)H] activity"/>
    <property type="evidence" value="ECO:0007669"/>
    <property type="project" value="TreeGrafter"/>
</dbReference>
<evidence type="ECO:0000256" key="1">
    <source>
        <dbReference type="ARBA" id="ARBA00023002"/>
    </source>
</evidence>
<dbReference type="Pfam" id="PF02826">
    <property type="entry name" value="2-Hacid_dh_C"/>
    <property type="match status" value="1"/>
</dbReference>
<dbReference type="InterPro" id="IPR029063">
    <property type="entry name" value="SAM-dependent_MTases_sf"/>
</dbReference>
<dbReference type="AlphaFoldDB" id="I1C0V9"/>
<organism evidence="4 5">
    <name type="scientific">Rhizopus delemar (strain RA 99-880 / ATCC MYA-4621 / FGSC 9543 / NRRL 43880)</name>
    <name type="common">Mucormycosis agent</name>
    <name type="synonym">Rhizopus arrhizus var. delemar</name>
    <dbReference type="NCBI Taxonomy" id="246409"/>
    <lineage>
        <taxon>Eukaryota</taxon>
        <taxon>Fungi</taxon>
        <taxon>Fungi incertae sedis</taxon>
        <taxon>Mucoromycota</taxon>
        <taxon>Mucoromycotina</taxon>
        <taxon>Mucoromycetes</taxon>
        <taxon>Mucorales</taxon>
        <taxon>Mucorineae</taxon>
        <taxon>Rhizopodaceae</taxon>
        <taxon>Rhizopus</taxon>
    </lineage>
</organism>
<keyword evidence="5" id="KW-1185">Reference proteome</keyword>
<protein>
    <submittedName>
        <fullName evidence="4">Uncharacterized protein</fullName>
    </submittedName>
</protein>
<dbReference type="PANTHER" id="PTHR10996">
    <property type="entry name" value="2-HYDROXYACID DEHYDROGENASE-RELATED"/>
    <property type="match status" value="1"/>
</dbReference>
<dbReference type="InterPro" id="IPR002877">
    <property type="entry name" value="RNA_MeTrfase_FtsJ_dom"/>
</dbReference>
<dbReference type="Pfam" id="PF01728">
    <property type="entry name" value="FtsJ"/>
    <property type="match status" value="1"/>
</dbReference>
<feature type="domain" description="D-isomer specific 2-hydroxyacid dehydrogenase NAD-binding" evidence="3">
    <location>
        <begin position="38"/>
        <end position="135"/>
    </location>
</feature>
<evidence type="ECO:0000313" key="4">
    <source>
        <dbReference type="EMBL" id="EIE82089.1"/>
    </source>
</evidence>
<dbReference type="eggNOG" id="KOG0069">
    <property type="taxonomic scope" value="Eukaryota"/>
</dbReference>
<dbReference type="GO" id="GO:0008168">
    <property type="term" value="F:methyltransferase activity"/>
    <property type="evidence" value="ECO:0007669"/>
    <property type="project" value="InterPro"/>
</dbReference>
<dbReference type="VEuPathDB" id="FungiDB:RO3G_06794"/>
<dbReference type="CDD" id="cd05301">
    <property type="entry name" value="GDH"/>
    <property type="match status" value="1"/>
</dbReference>
<dbReference type="PANTHER" id="PTHR10996:SF277">
    <property type="entry name" value="GLYOXYLATE REDUCTASE_HYDROXYPYRUVATE REDUCTASE"/>
    <property type="match status" value="1"/>
</dbReference>
<dbReference type="SUPFAM" id="SSF53335">
    <property type="entry name" value="S-adenosyl-L-methionine-dependent methyltransferases"/>
    <property type="match status" value="1"/>
</dbReference>
<dbReference type="RefSeq" id="XP_067517485.1">
    <property type="nucleotide sequence ID" value="XM_067661384.1"/>
</dbReference>
<dbReference type="Proteomes" id="UP000009138">
    <property type="component" value="Unassembled WGS sequence"/>
</dbReference>
<dbReference type="eggNOG" id="KOG4589">
    <property type="taxonomic scope" value="Eukaryota"/>
</dbReference>
<evidence type="ECO:0000259" key="2">
    <source>
        <dbReference type="Pfam" id="PF01728"/>
    </source>
</evidence>
<reference evidence="4 5" key="1">
    <citation type="journal article" date="2009" name="PLoS Genet.">
        <title>Genomic analysis of the basal lineage fungus Rhizopus oryzae reveals a whole-genome duplication.</title>
        <authorList>
            <person name="Ma L.-J."/>
            <person name="Ibrahim A.S."/>
            <person name="Skory C."/>
            <person name="Grabherr M.G."/>
            <person name="Burger G."/>
            <person name="Butler M."/>
            <person name="Elias M."/>
            <person name="Idnurm A."/>
            <person name="Lang B.F."/>
            <person name="Sone T."/>
            <person name="Abe A."/>
            <person name="Calvo S.E."/>
            <person name="Corrochano L.M."/>
            <person name="Engels R."/>
            <person name="Fu J."/>
            <person name="Hansberg W."/>
            <person name="Kim J.-M."/>
            <person name="Kodira C.D."/>
            <person name="Koehrsen M.J."/>
            <person name="Liu B."/>
            <person name="Miranda-Saavedra D."/>
            <person name="O'Leary S."/>
            <person name="Ortiz-Castellanos L."/>
            <person name="Poulter R."/>
            <person name="Rodriguez-Romero J."/>
            <person name="Ruiz-Herrera J."/>
            <person name="Shen Y.-Q."/>
            <person name="Zeng Q."/>
            <person name="Galagan J."/>
            <person name="Birren B.W."/>
            <person name="Cuomo C.A."/>
            <person name="Wickes B.L."/>
        </authorList>
    </citation>
    <scope>NUCLEOTIDE SEQUENCE [LARGE SCALE GENOMIC DNA]</scope>
    <source>
        <strain evidence="5">RA 99-880 / ATCC MYA-4621 / FGSC 9543 / NRRL 43880</strain>
    </source>
</reference>
<evidence type="ECO:0000259" key="3">
    <source>
        <dbReference type="Pfam" id="PF02826"/>
    </source>
</evidence>
<dbReference type="GeneID" id="93613765"/>